<dbReference type="PANTHER" id="PTHR36931">
    <property type="entry name" value="UPF0153 PROTEIN YEIW"/>
    <property type="match status" value="1"/>
</dbReference>
<evidence type="ECO:0000313" key="2">
    <source>
        <dbReference type="Proteomes" id="UP000262325"/>
    </source>
</evidence>
<dbReference type="PANTHER" id="PTHR36931:SF1">
    <property type="entry name" value="UPF0153 PROTEIN YEIW"/>
    <property type="match status" value="1"/>
</dbReference>
<dbReference type="InterPro" id="IPR052572">
    <property type="entry name" value="UPF0153_domain"/>
</dbReference>
<organism evidence="1 2">
    <name type="scientific">Flexistipes sinusarabici</name>
    <dbReference type="NCBI Taxonomy" id="2352"/>
    <lineage>
        <taxon>Bacteria</taxon>
        <taxon>Pseudomonadati</taxon>
        <taxon>Deferribacterota</taxon>
        <taxon>Deferribacteres</taxon>
        <taxon>Deferribacterales</taxon>
        <taxon>Flexistipitaceae</taxon>
        <taxon>Flexistipes</taxon>
    </lineage>
</organism>
<dbReference type="EMBL" id="DPPF01000207">
    <property type="protein sequence ID" value="HCW93943.1"/>
    <property type="molecule type" value="Genomic_DNA"/>
</dbReference>
<reference evidence="1 2" key="1">
    <citation type="journal article" date="2018" name="Nat. Biotechnol.">
        <title>A standardized bacterial taxonomy based on genome phylogeny substantially revises the tree of life.</title>
        <authorList>
            <person name="Parks D.H."/>
            <person name="Chuvochina M."/>
            <person name="Waite D.W."/>
            <person name="Rinke C."/>
            <person name="Skarshewski A."/>
            <person name="Chaumeil P.A."/>
            <person name="Hugenholtz P."/>
        </authorList>
    </citation>
    <scope>NUCLEOTIDE SEQUENCE [LARGE SCALE GENOMIC DNA]</scope>
    <source>
        <strain evidence="1">UBA8672</strain>
    </source>
</reference>
<sequence>MCTKNNERTECFACGACCVAFSISTLGKESGEACNYLSEDGLCGIYSKRPDVCREFVPDEICVLIQGLSFEEKVEVLKKIYGM</sequence>
<gene>
    <name evidence="1" type="ORF">DHM44_09710</name>
</gene>
<evidence type="ECO:0000313" key="1">
    <source>
        <dbReference type="EMBL" id="HCW93943.1"/>
    </source>
</evidence>
<name>A0A3D5QDY8_FLESI</name>
<comment type="caution">
    <text evidence="1">The sequence shown here is derived from an EMBL/GenBank/DDBJ whole genome shotgun (WGS) entry which is preliminary data.</text>
</comment>
<protein>
    <submittedName>
        <fullName evidence="1">Zinc/iron-chelating domain-containing protein</fullName>
    </submittedName>
</protein>
<dbReference type="AlphaFoldDB" id="A0A3D5QDY8"/>
<dbReference type="Proteomes" id="UP000262325">
    <property type="component" value="Unassembled WGS sequence"/>
</dbReference>
<accession>A0A3D5QDY8</accession>
<proteinExistence type="predicted"/>